<dbReference type="InterPro" id="IPR008554">
    <property type="entry name" value="Glutaredoxin-like"/>
</dbReference>
<dbReference type="InterPro" id="IPR036249">
    <property type="entry name" value="Thioredoxin-like_sf"/>
</dbReference>
<organism evidence="1 2">
    <name type="scientific">Pseudoalteromonas xiamenensis</name>
    <dbReference type="NCBI Taxonomy" id="882626"/>
    <lineage>
        <taxon>Bacteria</taxon>
        <taxon>Pseudomonadati</taxon>
        <taxon>Pseudomonadota</taxon>
        <taxon>Gammaproteobacteria</taxon>
        <taxon>Alteromonadales</taxon>
        <taxon>Pseudoalteromonadaceae</taxon>
        <taxon>Pseudoalteromonas</taxon>
    </lineage>
</organism>
<proteinExistence type="predicted"/>
<dbReference type="Proteomes" id="UP000664904">
    <property type="component" value="Chromosome"/>
</dbReference>
<keyword evidence="2" id="KW-1185">Reference proteome</keyword>
<accession>A0A975DH48</accession>
<evidence type="ECO:0000313" key="1">
    <source>
        <dbReference type="EMBL" id="QTH71504.1"/>
    </source>
</evidence>
<dbReference type="Gene3D" id="3.40.30.10">
    <property type="entry name" value="Glutaredoxin"/>
    <property type="match status" value="1"/>
</dbReference>
<dbReference type="AlphaFoldDB" id="A0A975DH48"/>
<reference evidence="1" key="1">
    <citation type="submission" date="2021-03" db="EMBL/GenBank/DDBJ databases">
        <title>Complete Genome of Pseudoalteromonas xiamenensis STKMTI.2, a new potential marine bacterium producing anti-Vibrio compounds.</title>
        <authorList>
            <person name="Handayani D.P."/>
            <person name="Isnansetyo A."/>
            <person name="Istiqomah I."/>
            <person name="Jumina J."/>
        </authorList>
    </citation>
    <scope>NUCLEOTIDE SEQUENCE</scope>
    <source>
        <strain evidence="1">STKMTI.2</strain>
    </source>
</reference>
<protein>
    <submittedName>
        <fullName evidence="1">Glutaredoxin family protein</fullName>
    </submittedName>
</protein>
<dbReference type="Pfam" id="PF05768">
    <property type="entry name" value="Glrx-like"/>
    <property type="match status" value="1"/>
</dbReference>
<evidence type="ECO:0000313" key="2">
    <source>
        <dbReference type="Proteomes" id="UP000664904"/>
    </source>
</evidence>
<dbReference type="SUPFAM" id="SSF52833">
    <property type="entry name" value="Thioredoxin-like"/>
    <property type="match status" value="1"/>
</dbReference>
<gene>
    <name evidence="1" type="ORF">J5O05_00490</name>
</gene>
<sequence length="76" mass="8806">MPSLTLYHTEGCHLCEMAHDLIGDVVDLSVLQLQDIVDDAELMERYQVSIPVLLRQDNGKELYWPFDKQQVEEFLA</sequence>
<dbReference type="EMBL" id="CP072133">
    <property type="protein sequence ID" value="QTH71504.1"/>
    <property type="molecule type" value="Genomic_DNA"/>
</dbReference>
<dbReference type="RefSeq" id="WP_208843130.1">
    <property type="nucleotide sequence ID" value="NZ_CP072133.1"/>
</dbReference>
<name>A0A975DH48_9GAMM</name>
<dbReference type="KEGG" id="pxi:J5O05_00490"/>